<feature type="transmembrane region" description="Helical" evidence="7">
    <location>
        <begin position="673"/>
        <end position="695"/>
    </location>
</feature>
<evidence type="ECO:0000259" key="8">
    <source>
        <dbReference type="PROSITE" id="PS51382"/>
    </source>
</evidence>
<dbReference type="RefSeq" id="XP_040715477.1">
    <property type="nucleotide sequence ID" value="XM_040862977.1"/>
</dbReference>
<dbReference type="PANTHER" id="PTHR46140">
    <property type="entry name" value="VACUOLAR TRANSPORTER CHAPERONE 1-RELATED"/>
    <property type="match status" value="1"/>
</dbReference>
<dbReference type="InterPro" id="IPR042267">
    <property type="entry name" value="VTC_sf"/>
</dbReference>
<dbReference type="Pfam" id="PF02656">
    <property type="entry name" value="DUF202"/>
    <property type="match status" value="1"/>
</dbReference>
<organism evidence="9 10">
    <name type="scientific">Pseudomassariella vexata</name>
    <dbReference type="NCBI Taxonomy" id="1141098"/>
    <lineage>
        <taxon>Eukaryota</taxon>
        <taxon>Fungi</taxon>
        <taxon>Dikarya</taxon>
        <taxon>Ascomycota</taxon>
        <taxon>Pezizomycotina</taxon>
        <taxon>Sordariomycetes</taxon>
        <taxon>Xylariomycetidae</taxon>
        <taxon>Amphisphaeriales</taxon>
        <taxon>Pseudomassariaceae</taxon>
        <taxon>Pseudomassariella</taxon>
    </lineage>
</organism>
<comment type="subcellular location">
    <subcellularLocation>
        <location evidence="1">Vacuole membrane</location>
        <topology evidence="1">Multi-pass membrane protein</topology>
    </subcellularLocation>
</comment>
<keyword evidence="3 7" id="KW-0812">Transmembrane</keyword>
<dbReference type="FunFam" id="3.20.100.30:FF:000002">
    <property type="entry name" value="Vacuolar transporter chaperone"/>
    <property type="match status" value="1"/>
</dbReference>
<dbReference type="GO" id="GO:0006799">
    <property type="term" value="P:polyphosphate biosynthetic process"/>
    <property type="evidence" value="ECO:0007669"/>
    <property type="project" value="EnsemblFungi"/>
</dbReference>
<evidence type="ECO:0000256" key="2">
    <source>
        <dbReference type="ARBA" id="ARBA00022554"/>
    </source>
</evidence>
<evidence type="ECO:0000256" key="4">
    <source>
        <dbReference type="ARBA" id="ARBA00022989"/>
    </source>
</evidence>
<evidence type="ECO:0000256" key="5">
    <source>
        <dbReference type="ARBA" id="ARBA00023136"/>
    </source>
</evidence>
<accession>A0A1Y2DXT7</accession>
<sequence>MRFGKTLRESTYLPWQEYYIDYAKLKTILREDKKHDDSAWTDADETRFTQELFNVQLKKVSDFQKERFDNLKERAESAFGKLKDLAPSDDQPKSDITTARLKECKEELDGITKEVEELKRYSSANFTGFLKITKKHDRKRGQDYKLRPIVTLQLTKHGLNSEEAYSPLLKKLSTMYYIINCHLEGGDQSQAPDLEHQEEVHDGARYTAHKFWVHHDNLLEVKTSILRHLPALVYSEQSAKELDGNDSPSITSLYFDSPRFELYSTKVERQVDASSLRLRWFGQLSAKPEILLEQKITHENGTSEEKQFTIKDKYVKGFVDSEYKMEKSILKMERQGYKPDQIDAFKSTVDAIQEFVVRNKLEPVVRANYTRTAFQKPADDRVRISIDSNIAFIREDTLDLDRPCRDPQSWHRTDVDNSNMTFPFENINKSEVSKFPHSLLEIKLKEDGSRKRPAWIEDLMGSHLVHSAPRFSKFVHGVASLFEDYVNNLPFWLNDLEEENTILKDPHTAFEEENQRKAQQAENEQVVGSFLGKATGSFKPAASLPLGRSYLSERATAEASPGNANGRGAEGDGEENGGANGTDGLSSPKYGTLSSVLPSFSMATYSRFKRGGGHPQLPDGVVEPKIWIKNMGPLQIEPKVWLANERTFLKWQHICVLLGSLAVSLYTAAGENFVAECMGVTYVVIAMLAGSWGYFMLRKRRNMILERSGKDFNNVAGPLVLSVALMVALVLNLIFAYRAAFERWDADANADAAVAGGNGTEQVLVGEL</sequence>
<dbReference type="FunCoup" id="A0A1Y2DXT7">
    <property type="interactions" value="68"/>
</dbReference>
<dbReference type="InterPro" id="IPR018966">
    <property type="entry name" value="VTC_domain"/>
</dbReference>
<dbReference type="AlphaFoldDB" id="A0A1Y2DXT7"/>
<keyword evidence="10" id="KW-1185">Reference proteome</keyword>
<dbReference type="OrthoDB" id="6493944at2759"/>
<dbReference type="InParanoid" id="A0A1Y2DXT7"/>
<dbReference type="PROSITE" id="PS51382">
    <property type="entry name" value="SPX"/>
    <property type="match status" value="1"/>
</dbReference>
<dbReference type="Pfam" id="PF09359">
    <property type="entry name" value="VTC"/>
    <property type="match status" value="1"/>
</dbReference>
<evidence type="ECO:0000256" key="1">
    <source>
        <dbReference type="ARBA" id="ARBA00004128"/>
    </source>
</evidence>
<dbReference type="GO" id="GO:0000329">
    <property type="term" value="C:fungal-type vacuole membrane"/>
    <property type="evidence" value="ECO:0007669"/>
    <property type="project" value="TreeGrafter"/>
</dbReference>
<evidence type="ECO:0000313" key="9">
    <source>
        <dbReference type="EMBL" id="ORY64063.1"/>
    </source>
</evidence>
<feature type="transmembrane region" description="Helical" evidence="7">
    <location>
        <begin position="715"/>
        <end position="737"/>
    </location>
</feature>
<dbReference type="Proteomes" id="UP000193689">
    <property type="component" value="Unassembled WGS sequence"/>
</dbReference>
<keyword evidence="4 7" id="KW-1133">Transmembrane helix</keyword>
<evidence type="ECO:0000256" key="6">
    <source>
        <dbReference type="SAM" id="MobiDB-lite"/>
    </source>
</evidence>
<dbReference type="EMBL" id="MCFJ01000007">
    <property type="protein sequence ID" value="ORY64063.1"/>
    <property type="molecule type" value="Genomic_DNA"/>
</dbReference>
<dbReference type="STRING" id="1141098.A0A1Y2DXT7"/>
<name>A0A1Y2DXT7_9PEZI</name>
<gene>
    <name evidence="9" type="ORF">BCR38DRAFT_474613</name>
</gene>
<dbReference type="GeneID" id="63779189"/>
<reference evidence="9 10" key="1">
    <citation type="submission" date="2016-07" db="EMBL/GenBank/DDBJ databases">
        <title>Pervasive Adenine N6-methylation of Active Genes in Fungi.</title>
        <authorList>
            <consortium name="DOE Joint Genome Institute"/>
            <person name="Mondo S.J."/>
            <person name="Dannebaum R.O."/>
            <person name="Kuo R.C."/>
            <person name="Labutti K."/>
            <person name="Haridas S."/>
            <person name="Kuo A."/>
            <person name="Salamov A."/>
            <person name="Ahrendt S.R."/>
            <person name="Lipzen A."/>
            <person name="Sullivan W."/>
            <person name="Andreopoulos W.B."/>
            <person name="Clum A."/>
            <person name="Lindquist E."/>
            <person name="Daum C."/>
            <person name="Ramamoorthy G.K."/>
            <person name="Gryganskyi A."/>
            <person name="Culley D."/>
            <person name="Magnuson J.K."/>
            <person name="James T.Y."/>
            <person name="O'Malley M.A."/>
            <person name="Stajich J.E."/>
            <person name="Spatafora J.W."/>
            <person name="Visel A."/>
            <person name="Grigoriev I.V."/>
        </authorList>
    </citation>
    <scope>NUCLEOTIDE SEQUENCE [LARGE SCALE GENOMIC DNA]</scope>
    <source>
        <strain evidence="9 10">CBS 129021</strain>
    </source>
</reference>
<keyword evidence="5 7" id="KW-0472">Membrane</keyword>
<dbReference type="PANTHER" id="PTHR46140:SF2">
    <property type="entry name" value="VACUOLAR TRANSPORTER CHAPERONE 3 COMPLEX SUBUNIT 3-RELATED"/>
    <property type="match status" value="1"/>
</dbReference>
<dbReference type="Gene3D" id="3.20.100.30">
    <property type="entry name" value="VTC, catalytic tunnel domain"/>
    <property type="match status" value="1"/>
</dbReference>
<feature type="region of interest" description="Disordered" evidence="6">
    <location>
        <begin position="553"/>
        <end position="587"/>
    </location>
</feature>
<evidence type="ECO:0000256" key="7">
    <source>
        <dbReference type="SAM" id="Phobius"/>
    </source>
</evidence>
<evidence type="ECO:0000313" key="10">
    <source>
        <dbReference type="Proteomes" id="UP000193689"/>
    </source>
</evidence>
<comment type="caution">
    <text evidence="9">The sequence shown here is derived from an EMBL/GenBank/DDBJ whole genome shotgun (WGS) entry which is preliminary data.</text>
</comment>
<dbReference type="InterPro" id="IPR003807">
    <property type="entry name" value="DUF202"/>
</dbReference>
<dbReference type="CDD" id="cd14480">
    <property type="entry name" value="SPX_VTC2_like"/>
    <property type="match status" value="1"/>
</dbReference>
<dbReference type="GO" id="GO:0033254">
    <property type="term" value="C:vacuolar transporter chaperone complex"/>
    <property type="evidence" value="ECO:0007669"/>
    <property type="project" value="TreeGrafter"/>
</dbReference>
<keyword evidence="2" id="KW-0926">Vacuole</keyword>
<feature type="domain" description="SPX" evidence="8">
    <location>
        <begin position="1"/>
        <end position="150"/>
    </location>
</feature>
<proteinExistence type="predicted"/>
<evidence type="ECO:0000256" key="3">
    <source>
        <dbReference type="ARBA" id="ARBA00022692"/>
    </source>
</evidence>
<dbReference type="InterPro" id="IPR004331">
    <property type="entry name" value="SPX_dom"/>
</dbReference>
<dbReference type="InterPro" id="IPR051572">
    <property type="entry name" value="VTC_Complex_Subunit"/>
</dbReference>
<protein>
    <submittedName>
        <fullName evidence="9">VTC domain-domain-containing protein</fullName>
    </submittedName>
</protein>